<gene>
    <name evidence="1" type="ORF">EWU20_01005</name>
</gene>
<dbReference type="RefSeq" id="WP_130922373.1">
    <property type="nucleotide sequence ID" value="NZ_JAANOM010000002.1"/>
</dbReference>
<protein>
    <recommendedName>
        <fullName evidence="3">Lipoprotein</fullName>
    </recommendedName>
</protein>
<evidence type="ECO:0008006" key="3">
    <source>
        <dbReference type="Google" id="ProtNLM"/>
    </source>
</evidence>
<dbReference type="EMBL" id="SEWY01000001">
    <property type="protein sequence ID" value="TBH75181.1"/>
    <property type="molecule type" value="Genomic_DNA"/>
</dbReference>
<accession>A0A4Q9BH84</accession>
<dbReference type="OrthoDB" id="836926at2"/>
<evidence type="ECO:0000313" key="1">
    <source>
        <dbReference type="EMBL" id="TBH75181.1"/>
    </source>
</evidence>
<dbReference type="AlphaFoldDB" id="A0A4Q9BH84"/>
<comment type="caution">
    <text evidence="1">The sequence shown here is derived from an EMBL/GenBank/DDBJ whole genome shotgun (WGS) entry which is preliminary data.</text>
</comment>
<organism evidence="1 2">
    <name type="scientific">Aquirufa antheringensis</name>
    <dbReference type="NCBI Taxonomy" id="2516559"/>
    <lineage>
        <taxon>Bacteria</taxon>
        <taxon>Pseudomonadati</taxon>
        <taxon>Bacteroidota</taxon>
        <taxon>Cytophagia</taxon>
        <taxon>Cytophagales</taxon>
        <taxon>Flectobacillaceae</taxon>
        <taxon>Aquirufa</taxon>
    </lineage>
</organism>
<keyword evidence="2" id="KW-1185">Reference proteome</keyword>
<dbReference type="Proteomes" id="UP000293583">
    <property type="component" value="Unassembled WGS sequence"/>
</dbReference>
<name>A0A4Q9BH84_9BACT</name>
<sequence length="219" mass="24137">MRVLTYLSALILLASCGVIRNTPKFGLQDGVYELNKQPVFIENLEDTLLISTTKGAFIQALPTIISKNQNLITFQKSTFDVDVLAIPVKFRACQSAIPTQLTSEINGALYVGKRKDYFQISYHKTPTNRFKRTLDHYGFSVGGFVGLGNSLVNSDLSQGKIVNEYQGITFSKGIAGIIAINNFTLGVAYGFDQLLDSNASNWIYNQKPWVGLALGLNLN</sequence>
<dbReference type="PROSITE" id="PS51257">
    <property type="entry name" value="PROKAR_LIPOPROTEIN"/>
    <property type="match status" value="1"/>
</dbReference>
<proteinExistence type="predicted"/>
<reference evidence="1 2" key="1">
    <citation type="submission" date="2019-02" db="EMBL/GenBank/DDBJ databases">
        <title>Genome of a new Bacteroidetes strain.</title>
        <authorList>
            <person name="Pitt A."/>
        </authorList>
    </citation>
    <scope>NUCLEOTIDE SEQUENCE [LARGE SCALE GENOMIC DNA]</scope>
    <source>
        <strain evidence="1 2">103A-SOEBACH</strain>
    </source>
</reference>
<evidence type="ECO:0000313" key="2">
    <source>
        <dbReference type="Proteomes" id="UP000293583"/>
    </source>
</evidence>